<dbReference type="OrthoDB" id="9789406at2"/>
<dbReference type="Proteomes" id="UP000242243">
    <property type="component" value="Unassembled WGS sequence"/>
</dbReference>
<dbReference type="Pfam" id="PF00255">
    <property type="entry name" value="GSHPx"/>
    <property type="match status" value="1"/>
</dbReference>
<evidence type="ECO:0000313" key="8">
    <source>
        <dbReference type="EMBL" id="SFP78582.1"/>
    </source>
</evidence>
<dbReference type="PROSITE" id="PS00763">
    <property type="entry name" value="GLUTATHIONE_PEROXID_2"/>
    <property type="match status" value="1"/>
</dbReference>
<evidence type="ECO:0000313" key="10">
    <source>
        <dbReference type="Proteomes" id="UP000321547"/>
    </source>
</evidence>
<proteinExistence type="inferred from homology"/>
<name>A0A1I5T6A9_9BACI</name>
<feature type="domain" description="Thioredoxin" evidence="6">
    <location>
        <begin position="1"/>
        <end position="157"/>
    </location>
</feature>
<sequence>MSIYEFNVQTIDHKEQSLEDYKGNVILIVNTATKCGLKNQFSSLETLYQKYKDDGFVVLGFPSNQFLNQEPGTDEEVSQACQLNFGVTFPLFSKINVNGKDAHPLFKYLTKQQSGILGGAIKWNFTKFLIDRDGNVVSRFAPKTEPEAFEDEIKKLL</sequence>
<dbReference type="AlphaFoldDB" id="A0A1I5T6A9"/>
<dbReference type="STRING" id="306540.SAMN05421839_1647"/>
<dbReference type="FunFam" id="3.40.30.10:FF:000010">
    <property type="entry name" value="Glutathione peroxidase"/>
    <property type="match status" value="1"/>
</dbReference>
<dbReference type="CDD" id="cd00340">
    <property type="entry name" value="GSH_Peroxidase"/>
    <property type="match status" value="1"/>
</dbReference>
<keyword evidence="3 5" id="KW-0560">Oxidoreductase</keyword>
<keyword evidence="10" id="KW-1185">Reference proteome</keyword>
<dbReference type="PANTHER" id="PTHR11592">
    <property type="entry name" value="GLUTATHIONE PEROXIDASE"/>
    <property type="match status" value="1"/>
</dbReference>
<dbReference type="EMBL" id="BJWI01000074">
    <property type="protein sequence ID" value="GEM02889.1"/>
    <property type="molecule type" value="Genomic_DNA"/>
</dbReference>
<dbReference type="InterPro" id="IPR036249">
    <property type="entry name" value="Thioredoxin-like_sf"/>
</dbReference>
<dbReference type="PRINTS" id="PR01011">
    <property type="entry name" value="GLUTPROXDASE"/>
</dbReference>
<dbReference type="PIRSF" id="PIRSF000303">
    <property type="entry name" value="Glutathion_perox"/>
    <property type="match status" value="1"/>
</dbReference>
<evidence type="ECO:0000313" key="9">
    <source>
        <dbReference type="Proteomes" id="UP000242243"/>
    </source>
</evidence>
<dbReference type="GO" id="GO:0004601">
    <property type="term" value="F:peroxidase activity"/>
    <property type="evidence" value="ECO:0007669"/>
    <property type="project" value="UniProtKB-KW"/>
</dbReference>
<reference evidence="8 9" key="1">
    <citation type="submission" date="2016-10" db="EMBL/GenBank/DDBJ databases">
        <authorList>
            <person name="de Groot N.N."/>
        </authorList>
    </citation>
    <scope>NUCLEOTIDE SEQUENCE [LARGE SCALE GENOMIC DNA]</scope>
    <source>
        <strain evidence="8 9">DSM 17073</strain>
    </source>
</reference>
<dbReference type="PROSITE" id="PS51355">
    <property type="entry name" value="GLUTATHIONE_PEROXID_3"/>
    <property type="match status" value="1"/>
</dbReference>
<dbReference type="GO" id="GO:0034599">
    <property type="term" value="P:cellular response to oxidative stress"/>
    <property type="evidence" value="ECO:0007669"/>
    <property type="project" value="TreeGrafter"/>
</dbReference>
<protein>
    <recommendedName>
        <fullName evidence="5">Glutathione peroxidase</fullName>
    </recommendedName>
</protein>
<evidence type="ECO:0000313" key="7">
    <source>
        <dbReference type="EMBL" id="GEM02889.1"/>
    </source>
</evidence>
<comment type="similarity">
    <text evidence="1 5">Belongs to the glutathione peroxidase family.</text>
</comment>
<evidence type="ECO:0000256" key="5">
    <source>
        <dbReference type="RuleBase" id="RU000499"/>
    </source>
</evidence>
<evidence type="ECO:0000256" key="4">
    <source>
        <dbReference type="PIRSR" id="PIRSR000303-1"/>
    </source>
</evidence>
<dbReference type="InterPro" id="IPR000889">
    <property type="entry name" value="Glutathione_peroxidase"/>
</dbReference>
<dbReference type="SUPFAM" id="SSF52833">
    <property type="entry name" value="Thioredoxin-like"/>
    <property type="match status" value="1"/>
</dbReference>
<dbReference type="InterPro" id="IPR013766">
    <property type="entry name" value="Thioredoxin_domain"/>
</dbReference>
<accession>A0A1I5T6A9</accession>
<dbReference type="RefSeq" id="WP_089833992.1">
    <property type="nucleotide sequence ID" value="NZ_BJWI01000074.1"/>
</dbReference>
<reference evidence="7 10" key="2">
    <citation type="submission" date="2019-07" db="EMBL/GenBank/DDBJ databases">
        <title>Whole genome shotgun sequence of Halolactibacillus halophilus NBRC 100868.</title>
        <authorList>
            <person name="Hosoyama A."/>
            <person name="Uohara A."/>
            <person name="Ohji S."/>
            <person name="Ichikawa N."/>
        </authorList>
    </citation>
    <scope>NUCLEOTIDE SEQUENCE [LARGE SCALE GENOMIC DNA]</scope>
    <source>
        <strain evidence="7 10">NBRC 100868</strain>
    </source>
</reference>
<evidence type="ECO:0000256" key="2">
    <source>
        <dbReference type="ARBA" id="ARBA00022559"/>
    </source>
</evidence>
<feature type="active site" evidence="4">
    <location>
        <position position="35"/>
    </location>
</feature>
<evidence type="ECO:0000259" key="6">
    <source>
        <dbReference type="PROSITE" id="PS51352"/>
    </source>
</evidence>
<dbReference type="PANTHER" id="PTHR11592:SF78">
    <property type="entry name" value="GLUTATHIONE PEROXIDASE"/>
    <property type="match status" value="1"/>
</dbReference>
<dbReference type="PROSITE" id="PS51352">
    <property type="entry name" value="THIOREDOXIN_2"/>
    <property type="match status" value="1"/>
</dbReference>
<evidence type="ECO:0000256" key="1">
    <source>
        <dbReference type="ARBA" id="ARBA00006926"/>
    </source>
</evidence>
<dbReference type="EMBL" id="FOXC01000064">
    <property type="protein sequence ID" value="SFP78582.1"/>
    <property type="molecule type" value="Genomic_DNA"/>
</dbReference>
<dbReference type="InterPro" id="IPR029760">
    <property type="entry name" value="GPX_CS"/>
</dbReference>
<organism evidence="8 9">
    <name type="scientific">Halolactibacillus halophilus</name>
    <dbReference type="NCBI Taxonomy" id="306540"/>
    <lineage>
        <taxon>Bacteria</taxon>
        <taxon>Bacillati</taxon>
        <taxon>Bacillota</taxon>
        <taxon>Bacilli</taxon>
        <taxon>Bacillales</taxon>
        <taxon>Bacillaceae</taxon>
        <taxon>Halolactibacillus</taxon>
    </lineage>
</organism>
<evidence type="ECO:0000256" key="3">
    <source>
        <dbReference type="ARBA" id="ARBA00023002"/>
    </source>
</evidence>
<keyword evidence="2 5" id="KW-0575">Peroxidase</keyword>
<dbReference type="Proteomes" id="UP000321547">
    <property type="component" value="Unassembled WGS sequence"/>
</dbReference>
<dbReference type="Gene3D" id="3.40.30.10">
    <property type="entry name" value="Glutaredoxin"/>
    <property type="match status" value="1"/>
</dbReference>
<gene>
    <name evidence="7" type="primary">gpo</name>
    <name evidence="7" type="ORF">HHA03_24210</name>
    <name evidence="8" type="ORF">SAMN05421839_1647</name>
</gene>